<comment type="caution">
    <text evidence="3">The sequence shown here is derived from an EMBL/GenBank/DDBJ whole genome shotgun (WGS) entry which is preliminary data.</text>
</comment>
<accession>A0A5M9I1H3</accession>
<protein>
    <submittedName>
        <fullName evidence="3">GHKL domain-containing protein</fullName>
    </submittedName>
</protein>
<evidence type="ECO:0000313" key="4">
    <source>
        <dbReference type="Proteomes" id="UP000322025"/>
    </source>
</evidence>
<keyword evidence="1" id="KW-0812">Transmembrane</keyword>
<dbReference type="SUPFAM" id="SSF55874">
    <property type="entry name" value="ATPase domain of HSP90 chaperone/DNA topoisomerase II/histidine kinase"/>
    <property type="match status" value="1"/>
</dbReference>
<dbReference type="InterPro" id="IPR036890">
    <property type="entry name" value="HATPase_C_sf"/>
</dbReference>
<reference evidence="3 4" key="1">
    <citation type="submission" date="2019-07" db="EMBL/GenBank/DDBJ databases">
        <authorList>
            <person name="Wongkuna S."/>
            <person name="Scaria J."/>
        </authorList>
    </citation>
    <scope>NUCLEOTIDE SEQUENCE [LARGE SCALE GENOMIC DNA]</scope>
    <source>
        <strain evidence="3 4">SW178</strain>
    </source>
</reference>
<dbReference type="Gene3D" id="3.30.565.10">
    <property type="entry name" value="Histidine kinase-like ATPase, C-terminal domain"/>
    <property type="match status" value="1"/>
</dbReference>
<dbReference type="InterPro" id="IPR032834">
    <property type="entry name" value="NatK-like_C"/>
</dbReference>
<sequence length="452" mass="51799">MTVADFIRDLPDIPRIITALAEWLACLVCILPVRRREIAGSWKFAAISGAFLAVQCAFMVITDGFEGVAWNLCMATAALLMFCYIRVCTETTRNNAICCCCTAFIASEFAASFEWQIWCYAYDFLKLRQRGWGILTLILVYAIVFFVIWQLSRTISVMDDEFSVTPGETVMTAVASVLIFAVSNLGFLPVSVPFAGRDSLEIFNMRTLVDLGGLAILYAYQSQWKSTHIQRELETIQTILNSQYEQYKQAQRAVDLINYRYHDLKNHIIALRADGSDSQRNEYLDKLENEIHDYEAMNKTGNQVLDTLLTSKNLRCMQHKIDMTCVIDGKLFDSMDVMDICSIFGNALDNAIECELKIKDYGKRMIHVDAFSERSFLIIRFENYYEGEIRFERGLPVTSKIEKSLHGYGLKSLRYTVHKYKGEVQIDARDNWFSLRILIPLEVEKTSFEQNA</sequence>
<keyword evidence="1" id="KW-0472">Membrane</keyword>
<dbReference type="CDD" id="cd16935">
    <property type="entry name" value="HATPase_AgrC-ComD-like"/>
    <property type="match status" value="1"/>
</dbReference>
<feature type="transmembrane region" description="Helical" evidence="1">
    <location>
        <begin position="171"/>
        <end position="190"/>
    </location>
</feature>
<gene>
    <name evidence="3" type="ORF">FNY66_00570</name>
</gene>
<feature type="transmembrane region" description="Helical" evidence="1">
    <location>
        <begin position="68"/>
        <end position="87"/>
    </location>
</feature>
<keyword evidence="1" id="KW-1133">Transmembrane helix</keyword>
<feature type="transmembrane region" description="Helical" evidence="1">
    <location>
        <begin position="132"/>
        <end position="151"/>
    </location>
</feature>
<evidence type="ECO:0000256" key="1">
    <source>
        <dbReference type="SAM" id="Phobius"/>
    </source>
</evidence>
<dbReference type="PANTHER" id="PTHR40448:SF1">
    <property type="entry name" value="TWO-COMPONENT SENSOR HISTIDINE KINASE"/>
    <property type="match status" value="1"/>
</dbReference>
<keyword evidence="4" id="KW-1185">Reference proteome</keyword>
<feature type="domain" description="Sensor histidine kinase NatK-like C-terminal" evidence="2">
    <location>
        <begin position="335"/>
        <end position="440"/>
    </location>
</feature>
<dbReference type="AlphaFoldDB" id="A0A5M9I1H3"/>
<dbReference type="OrthoDB" id="3173688at2"/>
<evidence type="ECO:0000259" key="2">
    <source>
        <dbReference type="Pfam" id="PF14501"/>
    </source>
</evidence>
<dbReference type="Proteomes" id="UP000322025">
    <property type="component" value="Unassembled WGS sequence"/>
</dbReference>
<dbReference type="EMBL" id="VMSO01000001">
    <property type="protein sequence ID" value="KAA8502793.1"/>
    <property type="molecule type" value="Genomic_DNA"/>
</dbReference>
<dbReference type="Pfam" id="PF14501">
    <property type="entry name" value="HATPase_c_5"/>
    <property type="match status" value="1"/>
</dbReference>
<proteinExistence type="predicted"/>
<name>A0A5M9I1H3_9FIRM</name>
<feature type="transmembrane region" description="Helical" evidence="1">
    <location>
        <begin position="44"/>
        <end position="62"/>
    </location>
</feature>
<organism evidence="3 4">
    <name type="scientific">Mediterraneibacter catenae</name>
    <dbReference type="NCBI Taxonomy" id="2594882"/>
    <lineage>
        <taxon>Bacteria</taxon>
        <taxon>Bacillati</taxon>
        <taxon>Bacillota</taxon>
        <taxon>Clostridia</taxon>
        <taxon>Lachnospirales</taxon>
        <taxon>Lachnospiraceae</taxon>
        <taxon>Mediterraneibacter</taxon>
    </lineage>
</organism>
<dbReference type="RefSeq" id="WP_150309978.1">
    <property type="nucleotide sequence ID" value="NZ_VMSO01000001.1"/>
</dbReference>
<feature type="transmembrane region" description="Helical" evidence="1">
    <location>
        <begin position="13"/>
        <end position="32"/>
    </location>
</feature>
<dbReference type="PANTHER" id="PTHR40448">
    <property type="entry name" value="TWO-COMPONENT SENSOR HISTIDINE KINASE"/>
    <property type="match status" value="1"/>
</dbReference>
<evidence type="ECO:0000313" key="3">
    <source>
        <dbReference type="EMBL" id="KAA8502793.1"/>
    </source>
</evidence>
<dbReference type="GO" id="GO:0042802">
    <property type="term" value="F:identical protein binding"/>
    <property type="evidence" value="ECO:0007669"/>
    <property type="project" value="TreeGrafter"/>
</dbReference>